<evidence type="ECO:0000256" key="3">
    <source>
        <dbReference type="SAM" id="Phobius"/>
    </source>
</evidence>
<dbReference type="GO" id="GO:0000723">
    <property type="term" value="P:telomere maintenance"/>
    <property type="evidence" value="ECO:0007669"/>
    <property type="project" value="TreeGrafter"/>
</dbReference>
<dbReference type="InterPro" id="IPR007150">
    <property type="entry name" value="HUS1/Mec3"/>
</dbReference>
<dbReference type="Pfam" id="PF04005">
    <property type="entry name" value="Hus1"/>
    <property type="match status" value="1"/>
</dbReference>
<dbReference type="OrthoDB" id="10063861at2759"/>
<evidence type="ECO:0000256" key="1">
    <source>
        <dbReference type="ARBA" id="ARBA00004123"/>
    </source>
</evidence>
<keyword evidence="3" id="KW-0472">Membrane</keyword>
<comment type="caution">
    <text evidence="4">The sequence shown here is derived from an EMBL/GenBank/DDBJ whole genome shotgun (WGS) entry which is preliminary data.</text>
</comment>
<keyword evidence="2" id="KW-0539">Nucleus</keyword>
<dbReference type="PANTHER" id="PTHR12900">
    <property type="entry name" value="MITOTIC AND DNA DAMAGE CHECKPOINT PROTEIN HUS1"/>
    <property type="match status" value="1"/>
</dbReference>
<protein>
    <submittedName>
        <fullName evidence="4">Checkpoint protein HUS1</fullName>
    </submittedName>
</protein>
<dbReference type="GO" id="GO:0000724">
    <property type="term" value="P:double-strand break repair via homologous recombination"/>
    <property type="evidence" value="ECO:0007669"/>
    <property type="project" value="TreeGrafter"/>
</dbReference>
<dbReference type="Proteomes" id="UP000198287">
    <property type="component" value="Unassembled WGS sequence"/>
</dbReference>
<evidence type="ECO:0000256" key="2">
    <source>
        <dbReference type="ARBA" id="ARBA00023242"/>
    </source>
</evidence>
<dbReference type="STRING" id="158441.A0A226EUY8"/>
<comment type="subcellular location">
    <subcellularLocation>
        <location evidence="1">Nucleus</location>
    </subcellularLocation>
</comment>
<evidence type="ECO:0000313" key="4">
    <source>
        <dbReference type="EMBL" id="OXA60426.1"/>
    </source>
</evidence>
<dbReference type="PANTHER" id="PTHR12900:SF0">
    <property type="entry name" value="CHECKPOINT PROTEIN"/>
    <property type="match status" value="1"/>
</dbReference>
<keyword evidence="5" id="KW-1185">Reference proteome</keyword>
<keyword evidence="3" id="KW-0812">Transmembrane</keyword>
<dbReference type="EMBL" id="LNIX01000002">
    <property type="protein sequence ID" value="OXA60426.1"/>
    <property type="molecule type" value="Genomic_DNA"/>
</dbReference>
<dbReference type="AlphaFoldDB" id="A0A226EUY8"/>
<feature type="transmembrane region" description="Helical" evidence="3">
    <location>
        <begin position="497"/>
        <end position="520"/>
    </location>
</feature>
<gene>
    <name evidence="4" type="ORF">Fcan01_05489</name>
</gene>
<reference evidence="4 5" key="1">
    <citation type="submission" date="2015-12" db="EMBL/GenBank/DDBJ databases">
        <title>The genome of Folsomia candida.</title>
        <authorList>
            <person name="Faddeeva A."/>
            <person name="Derks M.F."/>
            <person name="Anvar Y."/>
            <person name="Smit S."/>
            <person name="Van Straalen N."/>
            <person name="Roelofs D."/>
        </authorList>
    </citation>
    <scope>NUCLEOTIDE SEQUENCE [LARGE SCALE GENOMIC DNA]</scope>
    <source>
        <strain evidence="4 5">VU population</strain>
        <tissue evidence="4">Whole body</tissue>
    </source>
</reference>
<accession>A0A226EUY8</accession>
<dbReference type="Gene3D" id="3.70.10.10">
    <property type="match status" value="1"/>
</dbReference>
<dbReference type="GO" id="GO:0044778">
    <property type="term" value="P:meiotic DNA integrity checkpoint signaling"/>
    <property type="evidence" value="ECO:0007669"/>
    <property type="project" value="TreeGrafter"/>
</dbReference>
<evidence type="ECO:0000313" key="5">
    <source>
        <dbReference type="Proteomes" id="UP000198287"/>
    </source>
</evidence>
<dbReference type="GO" id="GO:0006289">
    <property type="term" value="P:nucleotide-excision repair"/>
    <property type="evidence" value="ECO:0007669"/>
    <property type="project" value="TreeGrafter"/>
</dbReference>
<organism evidence="4 5">
    <name type="scientific">Folsomia candida</name>
    <name type="common">Springtail</name>
    <dbReference type="NCBI Taxonomy" id="158441"/>
    <lineage>
        <taxon>Eukaryota</taxon>
        <taxon>Metazoa</taxon>
        <taxon>Ecdysozoa</taxon>
        <taxon>Arthropoda</taxon>
        <taxon>Hexapoda</taxon>
        <taxon>Collembola</taxon>
        <taxon>Entomobryomorpha</taxon>
        <taxon>Isotomoidea</taxon>
        <taxon>Isotomidae</taxon>
        <taxon>Proisotominae</taxon>
        <taxon>Folsomia</taxon>
    </lineage>
</organism>
<sequence>MKFRGKITDAHYIRLFSHFIGTLNKFSKVMVLRVMPDKLAFLLHDKLNWSGADTGVGSQTVGGGGVGGGATAWGEVPIQPYFSEFKMIGISQEENEIYMELGADAFASSLSTLKLAQDGVCLKMKLTKKVVPCLTLEIGELGNNISLTCTHDIAVHIIPKKNWSDYQCPNALLFNISLTMPELKHLRLMIERMRNVSQKLIFKMGKEGKLVLSVVTYNVESKVTFNDLTVIDSSDDEDRPLTPVVHGSEAHYSVEVDMKSILHLLPPEGAKPTSMIFSIADSRLLHCLFYFGDLQIQYFVPASNFYFFRNSSDIACETRFLCDNFTNAQQFTRSCQDPLIQNHITTGHTYCYHACGYFGNPATMDYSSCTAGGNCLCNYPCDSAPPANPFDTGVCPPRANEPPDPDLTAMARCSQECASTCPGGQGSICGESLGALGPNADVYAKICTCYCSPQSCTPPTTTLAPISFAIIKKPIWPFLIKAKLLVWKIVLIKLLKFGLILFKLCSLYLLKLFLFGIYYYTFYEWINMEAQIIFRGVRFVFGSLLDYLS</sequence>
<dbReference type="GO" id="GO:0031573">
    <property type="term" value="P:mitotic intra-S DNA damage checkpoint signaling"/>
    <property type="evidence" value="ECO:0007669"/>
    <property type="project" value="TreeGrafter"/>
</dbReference>
<dbReference type="GO" id="GO:0030896">
    <property type="term" value="C:checkpoint clamp complex"/>
    <property type="evidence" value="ECO:0007669"/>
    <property type="project" value="InterPro"/>
</dbReference>
<dbReference type="GO" id="GO:0033314">
    <property type="term" value="P:mitotic DNA replication checkpoint signaling"/>
    <property type="evidence" value="ECO:0007669"/>
    <property type="project" value="TreeGrafter"/>
</dbReference>
<dbReference type="GO" id="GO:0035861">
    <property type="term" value="C:site of double-strand break"/>
    <property type="evidence" value="ECO:0007669"/>
    <property type="project" value="TreeGrafter"/>
</dbReference>
<keyword evidence="3" id="KW-1133">Transmembrane helix</keyword>
<proteinExistence type="predicted"/>
<name>A0A226EUY8_FOLCA</name>